<protein>
    <recommendedName>
        <fullName evidence="2">Anti-sigma factor antagonist</fullName>
    </recommendedName>
</protein>
<dbReference type="PANTHER" id="PTHR33495">
    <property type="entry name" value="ANTI-SIGMA FACTOR ANTAGONIST TM_1081-RELATED-RELATED"/>
    <property type="match status" value="1"/>
</dbReference>
<dbReference type="InterPro" id="IPR036513">
    <property type="entry name" value="STAS_dom_sf"/>
</dbReference>
<dbReference type="Proteomes" id="UP000238362">
    <property type="component" value="Unassembled WGS sequence"/>
</dbReference>
<dbReference type="InterPro" id="IPR003658">
    <property type="entry name" value="Anti-sigma_ant"/>
</dbReference>
<name>A0A2T0LS92_9PSEU</name>
<dbReference type="PROSITE" id="PS50801">
    <property type="entry name" value="STAS"/>
    <property type="match status" value="1"/>
</dbReference>
<dbReference type="AlphaFoldDB" id="A0A2T0LS92"/>
<accession>A0A2T0LS92</accession>
<dbReference type="OrthoDB" id="5194587at2"/>
<dbReference type="GO" id="GO:0043856">
    <property type="term" value="F:anti-sigma factor antagonist activity"/>
    <property type="evidence" value="ECO:0007669"/>
    <property type="project" value="InterPro"/>
</dbReference>
<dbReference type="Gene3D" id="3.30.750.24">
    <property type="entry name" value="STAS domain"/>
    <property type="match status" value="1"/>
</dbReference>
<evidence type="ECO:0000259" key="3">
    <source>
        <dbReference type="PROSITE" id="PS50801"/>
    </source>
</evidence>
<dbReference type="Pfam" id="PF01740">
    <property type="entry name" value="STAS"/>
    <property type="match status" value="1"/>
</dbReference>
<dbReference type="CDD" id="cd07043">
    <property type="entry name" value="STAS_anti-anti-sigma_factors"/>
    <property type="match status" value="1"/>
</dbReference>
<dbReference type="EMBL" id="PVNH01000007">
    <property type="protein sequence ID" value="PRX46528.1"/>
    <property type="molecule type" value="Genomic_DNA"/>
</dbReference>
<proteinExistence type="inferred from homology"/>
<dbReference type="PANTHER" id="PTHR33495:SF2">
    <property type="entry name" value="ANTI-SIGMA FACTOR ANTAGONIST TM_1081-RELATED"/>
    <property type="match status" value="1"/>
</dbReference>
<reference evidence="4 5" key="1">
    <citation type="submission" date="2018-03" db="EMBL/GenBank/DDBJ databases">
        <title>Genomic Encyclopedia of Type Strains, Phase III (KMG-III): the genomes of soil and plant-associated and newly described type strains.</title>
        <authorList>
            <person name="Whitman W."/>
        </authorList>
    </citation>
    <scope>NUCLEOTIDE SEQUENCE [LARGE SCALE GENOMIC DNA]</scope>
    <source>
        <strain evidence="4 5">CGMCC 4.7125</strain>
    </source>
</reference>
<dbReference type="SUPFAM" id="SSF52091">
    <property type="entry name" value="SpoIIaa-like"/>
    <property type="match status" value="1"/>
</dbReference>
<evidence type="ECO:0000256" key="2">
    <source>
        <dbReference type="RuleBase" id="RU003749"/>
    </source>
</evidence>
<comment type="caution">
    <text evidence="4">The sequence shown here is derived from an EMBL/GenBank/DDBJ whole genome shotgun (WGS) entry which is preliminary data.</text>
</comment>
<sequence>MEIEVEHRPAGLVVTHVAGEVDIVAAPALRDCVDEQLEQVSSLVLDLGATSFFGAAGISVLVHTSAAAERHAVSWALNCPHPVLRPLHITGLDRTLPVYEDLDEAIAAVSDPHPSVPSPR</sequence>
<dbReference type="RefSeq" id="WP_106179937.1">
    <property type="nucleotide sequence ID" value="NZ_PVNH01000007.1"/>
</dbReference>
<evidence type="ECO:0000313" key="5">
    <source>
        <dbReference type="Proteomes" id="UP000238362"/>
    </source>
</evidence>
<evidence type="ECO:0000313" key="4">
    <source>
        <dbReference type="EMBL" id="PRX46528.1"/>
    </source>
</evidence>
<feature type="domain" description="STAS" evidence="3">
    <location>
        <begin position="11"/>
        <end position="109"/>
    </location>
</feature>
<comment type="similarity">
    <text evidence="1 2">Belongs to the anti-sigma-factor antagonist family.</text>
</comment>
<dbReference type="InterPro" id="IPR002645">
    <property type="entry name" value="STAS_dom"/>
</dbReference>
<gene>
    <name evidence="4" type="ORF">B0I33_107105</name>
</gene>
<dbReference type="NCBIfam" id="TIGR00377">
    <property type="entry name" value="ant_ant_sig"/>
    <property type="match status" value="1"/>
</dbReference>
<organism evidence="4 5">
    <name type="scientific">Prauserella shujinwangii</name>
    <dbReference type="NCBI Taxonomy" id="1453103"/>
    <lineage>
        <taxon>Bacteria</taxon>
        <taxon>Bacillati</taxon>
        <taxon>Actinomycetota</taxon>
        <taxon>Actinomycetes</taxon>
        <taxon>Pseudonocardiales</taxon>
        <taxon>Pseudonocardiaceae</taxon>
        <taxon>Prauserella</taxon>
    </lineage>
</organism>
<evidence type="ECO:0000256" key="1">
    <source>
        <dbReference type="ARBA" id="ARBA00009013"/>
    </source>
</evidence>
<keyword evidence="5" id="KW-1185">Reference proteome</keyword>